<reference evidence="6" key="1">
    <citation type="submission" date="2024-05" db="EMBL/GenBank/DDBJ databases">
        <authorList>
            <person name="Kim S."/>
            <person name="Heo J."/>
            <person name="Choi H."/>
            <person name="Choi Y."/>
            <person name="Kwon S.-W."/>
            <person name="Kim Y."/>
        </authorList>
    </citation>
    <scope>NUCLEOTIDE SEQUENCE</scope>
    <source>
        <strain evidence="6">KACC 23699</strain>
    </source>
</reference>
<evidence type="ECO:0000259" key="5">
    <source>
        <dbReference type="Pfam" id="PF00296"/>
    </source>
</evidence>
<keyword evidence="3 6" id="KW-0560">Oxidoreductase</keyword>
<name>A0AAU7JUQ0_9MICO</name>
<accession>A0AAU7JUQ0</accession>
<dbReference type="InterPro" id="IPR011251">
    <property type="entry name" value="Luciferase-like_dom"/>
</dbReference>
<dbReference type="InterPro" id="IPR019952">
    <property type="entry name" value="F420_OxRdatse_Rv1855c_pred"/>
</dbReference>
<protein>
    <submittedName>
        <fullName evidence="6">LLM class F420-dependent oxidoreductase</fullName>
        <ecNumber evidence="6">1.-.-.-</ecNumber>
    </submittedName>
</protein>
<dbReference type="GO" id="GO:0008726">
    <property type="term" value="F:alkanesulfonate monooxygenase activity"/>
    <property type="evidence" value="ECO:0007669"/>
    <property type="project" value="TreeGrafter"/>
</dbReference>
<keyword evidence="1" id="KW-0285">Flavoprotein</keyword>
<organism evidence="6">
    <name type="scientific">Pedococcus sp. KACC 23699</name>
    <dbReference type="NCBI Taxonomy" id="3149228"/>
    <lineage>
        <taxon>Bacteria</taxon>
        <taxon>Bacillati</taxon>
        <taxon>Actinomycetota</taxon>
        <taxon>Actinomycetes</taxon>
        <taxon>Micrococcales</taxon>
        <taxon>Intrasporangiaceae</taxon>
        <taxon>Pedococcus</taxon>
    </lineage>
</organism>
<dbReference type="RefSeq" id="WP_406831498.1">
    <property type="nucleotide sequence ID" value="NZ_CP157483.1"/>
</dbReference>
<evidence type="ECO:0000256" key="4">
    <source>
        <dbReference type="ARBA" id="ARBA00023033"/>
    </source>
</evidence>
<sequence>MRLGQQVSFFSWPDAPASIGPTFGRIARSSEAAGLSSLWVMDHFFQISMIGPPELDMVEGYTALAFAAGQTSRIQLGTLVTGVTYRHPGLLAKTVTSLDVLSGGRAWLGIGAAWNEEEHRGLGVPYPSTKERFERLEETLQICLQMWAGDESPYAGQHYQLERPLNVPQSVSRPHPPILIGGGGEKKTLRLVAQYADACNLFDNGLGPEGIPRKLDILRGHCEDVGRDYAEIDKTVLARVALSRDGSGSGPGGMPYATVDQTVERFGQLSAAGIDTAILGLADNTDDDTYELVAELVRQVEPLSAR</sequence>
<evidence type="ECO:0000256" key="1">
    <source>
        <dbReference type="ARBA" id="ARBA00022630"/>
    </source>
</evidence>
<evidence type="ECO:0000313" key="6">
    <source>
        <dbReference type="EMBL" id="XBO44040.1"/>
    </source>
</evidence>
<dbReference type="EMBL" id="CP157483">
    <property type="protein sequence ID" value="XBO44040.1"/>
    <property type="molecule type" value="Genomic_DNA"/>
</dbReference>
<dbReference type="EC" id="1.-.-.-" evidence="6"/>
<dbReference type="GO" id="GO:0046306">
    <property type="term" value="P:alkanesulfonate catabolic process"/>
    <property type="evidence" value="ECO:0007669"/>
    <property type="project" value="TreeGrafter"/>
</dbReference>
<dbReference type="NCBIfam" id="TIGR03560">
    <property type="entry name" value="F420_Rv1855c"/>
    <property type="match status" value="1"/>
</dbReference>
<keyword evidence="2" id="KW-0288">FMN</keyword>
<keyword evidence="4" id="KW-0503">Monooxygenase</keyword>
<dbReference type="Pfam" id="PF00296">
    <property type="entry name" value="Bac_luciferase"/>
    <property type="match status" value="1"/>
</dbReference>
<dbReference type="AlphaFoldDB" id="A0AAU7JUQ0"/>
<dbReference type="Gene3D" id="3.20.20.30">
    <property type="entry name" value="Luciferase-like domain"/>
    <property type="match status" value="1"/>
</dbReference>
<evidence type="ECO:0000256" key="3">
    <source>
        <dbReference type="ARBA" id="ARBA00023002"/>
    </source>
</evidence>
<feature type="domain" description="Luciferase-like" evidence="5">
    <location>
        <begin position="23"/>
        <end position="245"/>
    </location>
</feature>
<dbReference type="PANTHER" id="PTHR42847:SF8">
    <property type="entry name" value="CONSERVED PROTEIN"/>
    <property type="match status" value="1"/>
</dbReference>
<evidence type="ECO:0000256" key="2">
    <source>
        <dbReference type="ARBA" id="ARBA00022643"/>
    </source>
</evidence>
<gene>
    <name evidence="6" type="ORF">ABEG17_01550</name>
</gene>
<proteinExistence type="predicted"/>
<dbReference type="InterPro" id="IPR050172">
    <property type="entry name" value="SsuD_RutA_monooxygenase"/>
</dbReference>
<dbReference type="PANTHER" id="PTHR42847">
    <property type="entry name" value="ALKANESULFONATE MONOOXYGENASE"/>
    <property type="match status" value="1"/>
</dbReference>
<dbReference type="InterPro" id="IPR036661">
    <property type="entry name" value="Luciferase-like_sf"/>
</dbReference>
<dbReference type="SUPFAM" id="SSF51679">
    <property type="entry name" value="Bacterial luciferase-like"/>
    <property type="match status" value="1"/>
</dbReference>